<dbReference type="Proteomes" id="UP000515125">
    <property type="component" value="Unplaced"/>
</dbReference>
<dbReference type="AlphaFoldDB" id="A0A6P6RTP5"/>
<organism evidence="3 4">
    <name type="scientific">Cyclospora cayetanensis</name>
    <dbReference type="NCBI Taxonomy" id="88456"/>
    <lineage>
        <taxon>Eukaryota</taxon>
        <taxon>Sar</taxon>
        <taxon>Alveolata</taxon>
        <taxon>Apicomplexa</taxon>
        <taxon>Conoidasida</taxon>
        <taxon>Coccidia</taxon>
        <taxon>Eucoccidiorida</taxon>
        <taxon>Eimeriorina</taxon>
        <taxon>Eimeriidae</taxon>
        <taxon>Cyclospora</taxon>
    </lineage>
</organism>
<feature type="compositionally biased region" description="Low complexity" evidence="1">
    <location>
        <begin position="27"/>
        <end position="47"/>
    </location>
</feature>
<feature type="region of interest" description="Disordered" evidence="1">
    <location>
        <begin position="1"/>
        <end position="47"/>
    </location>
</feature>
<feature type="compositionally biased region" description="Gly residues" evidence="1">
    <location>
        <begin position="160"/>
        <end position="169"/>
    </location>
</feature>
<feature type="region of interest" description="Disordered" evidence="1">
    <location>
        <begin position="136"/>
        <end position="169"/>
    </location>
</feature>
<gene>
    <name evidence="4" type="primary">LOC34618225</name>
</gene>
<accession>A0A6P6RTP5</accession>
<name>A0A6P6RTP5_9EIME</name>
<protein>
    <submittedName>
        <fullName evidence="4">NEDD8-conjugating enzyme Ubc12</fullName>
    </submittedName>
</protein>
<keyword evidence="3" id="KW-1185">Reference proteome</keyword>
<dbReference type="GeneID" id="34618225"/>
<proteinExistence type="predicted"/>
<feature type="domain" description="UBC core" evidence="2">
    <location>
        <begin position="60"/>
        <end position="169"/>
    </location>
</feature>
<evidence type="ECO:0000313" key="4">
    <source>
        <dbReference type="RefSeq" id="XP_026191188.1"/>
    </source>
</evidence>
<dbReference type="OrthoDB" id="10249039at2759"/>
<dbReference type="Gene3D" id="3.10.110.10">
    <property type="entry name" value="Ubiquitin Conjugating Enzyme"/>
    <property type="match status" value="1"/>
</dbReference>
<feature type="compositionally biased region" description="Basic and acidic residues" evidence="1">
    <location>
        <begin position="136"/>
        <end position="148"/>
    </location>
</feature>
<dbReference type="RefSeq" id="XP_026191188.1">
    <property type="nucleotide sequence ID" value="XM_026335403.1"/>
</dbReference>
<dbReference type="PROSITE" id="PS50127">
    <property type="entry name" value="UBC_2"/>
    <property type="match status" value="1"/>
</dbReference>
<evidence type="ECO:0000259" key="2">
    <source>
        <dbReference type="PROSITE" id="PS50127"/>
    </source>
</evidence>
<dbReference type="InterPro" id="IPR000608">
    <property type="entry name" value="UBC"/>
</dbReference>
<reference evidence="4" key="1">
    <citation type="submission" date="2025-08" db="UniProtKB">
        <authorList>
            <consortium name="RefSeq"/>
        </authorList>
    </citation>
    <scope>IDENTIFICATION</scope>
</reference>
<evidence type="ECO:0000313" key="3">
    <source>
        <dbReference type="Proteomes" id="UP000515125"/>
    </source>
</evidence>
<dbReference type="SUPFAM" id="SSF54495">
    <property type="entry name" value="UBC-like"/>
    <property type="match status" value="1"/>
</dbReference>
<sequence>MLRLYGPGKRKASNEGVQQQAAADSEGSPPAVAGGPPPATAGGSAAAAPAAALAAPRILPSDIRLQKDLEDLDLPPNCTLRSLLPPGGGSDAGCLSMDIESERGALPTFLLTLTPDEGYWRNGRIRFTIKLPDNYPHDPPKVKCRDKASIPLARLSENGEGTGGGGGRR</sequence>
<dbReference type="InterPro" id="IPR016135">
    <property type="entry name" value="UBQ-conjugating_enzyme/RWD"/>
</dbReference>
<evidence type="ECO:0000256" key="1">
    <source>
        <dbReference type="SAM" id="MobiDB-lite"/>
    </source>
</evidence>
<dbReference type="CDD" id="cd23794">
    <property type="entry name" value="UBCc_UBE2F_UBE2M"/>
    <property type="match status" value="1"/>
</dbReference>
<dbReference type="Pfam" id="PF00179">
    <property type="entry name" value="UQ_con"/>
    <property type="match status" value="1"/>
</dbReference>